<name>A0A5D3AKA2_9TREE</name>
<proteinExistence type="predicted"/>
<gene>
    <name evidence="2" type="ORF">B9479_008210</name>
</gene>
<accession>A0A5D3AKA2</accession>
<feature type="region of interest" description="Disordered" evidence="1">
    <location>
        <begin position="1"/>
        <end position="61"/>
    </location>
</feature>
<keyword evidence="3" id="KW-1185">Reference proteome</keyword>
<feature type="compositionally biased region" description="Low complexity" evidence="1">
    <location>
        <begin position="31"/>
        <end position="41"/>
    </location>
</feature>
<comment type="caution">
    <text evidence="2">The sequence shown here is derived from an EMBL/GenBank/DDBJ whole genome shotgun (WGS) entry which is preliminary data.</text>
</comment>
<protein>
    <submittedName>
        <fullName evidence="2">Uncharacterized protein</fullName>
    </submittedName>
</protein>
<sequence length="96" mass="10710">MPPSSRTQKRPAPVPEADEPPSPASSPRPPVASSSRTQTVQKKQRKRKTMPPSLPQASDDEEILQIHEAYFRRPRRVSRPSAKISSSGHMRLAFPT</sequence>
<reference evidence="2 3" key="1">
    <citation type="submission" date="2017-05" db="EMBL/GenBank/DDBJ databases">
        <title>The Genome Sequence of Tsuchiyaea wingfieldii DSM 27421.</title>
        <authorList>
            <person name="Cuomo C."/>
            <person name="Passer A."/>
            <person name="Billmyre B."/>
            <person name="Heitman J."/>
        </authorList>
    </citation>
    <scope>NUCLEOTIDE SEQUENCE [LARGE SCALE GENOMIC DNA]</scope>
    <source>
        <strain evidence="2 3">DSM 27421</strain>
    </source>
</reference>
<evidence type="ECO:0000313" key="2">
    <source>
        <dbReference type="EMBL" id="TYJ51232.1"/>
    </source>
</evidence>
<dbReference type="Proteomes" id="UP000322245">
    <property type="component" value="Unassembled WGS sequence"/>
</dbReference>
<feature type="region of interest" description="Disordered" evidence="1">
    <location>
        <begin position="74"/>
        <end position="96"/>
    </location>
</feature>
<dbReference type="AlphaFoldDB" id="A0A5D3AKA2"/>
<organism evidence="2 3">
    <name type="scientific">Cryptococcus floricola</name>
    <dbReference type="NCBI Taxonomy" id="2591691"/>
    <lineage>
        <taxon>Eukaryota</taxon>
        <taxon>Fungi</taxon>
        <taxon>Dikarya</taxon>
        <taxon>Basidiomycota</taxon>
        <taxon>Agaricomycotina</taxon>
        <taxon>Tremellomycetes</taxon>
        <taxon>Tremellales</taxon>
        <taxon>Cryptococcaceae</taxon>
        <taxon>Cryptococcus</taxon>
    </lineage>
</organism>
<evidence type="ECO:0000256" key="1">
    <source>
        <dbReference type="SAM" id="MobiDB-lite"/>
    </source>
</evidence>
<dbReference type="EMBL" id="NIDF01000321">
    <property type="protein sequence ID" value="TYJ51232.1"/>
    <property type="molecule type" value="Genomic_DNA"/>
</dbReference>
<feature type="non-terminal residue" evidence="2">
    <location>
        <position position="96"/>
    </location>
</feature>
<evidence type="ECO:0000313" key="3">
    <source>
        <dbReference type="Proteomes" id="UP000322245"/>
    </source>
</evidence>
<feature type="compositionally biased region" description="Pro residues" evidence="1">
    <location>
        <begin position="20"/>
        <end position="30"/>
    </location>
</feature>